<accession>A0A2J6Q8C3</accession>
<proteinExistence type="predicted"/>
<keyword evidence="3" id="KW-1185">Reference proteome</keyword>
<dbReference type="AlphaFoldDB" id="A0A2J6Q8C3"/>
<evidence type="ECO:0000313" key="3">
    <source>
        <dbReference type="Proteomes" id="UP000235672"/>
    </source>
</evidence>
<feature type="signal peptide" evidence="1">
    <location>
        <begin position="1"/>
        <end position="17"/>
    </location>
</feature>
<sequence length="55" mass="5760">MFSRYAFLILSTCGVFACLPPLYAWVSDTVPSTTAGSLASDLNIAFTGPGQIMGV</sequence>
<dbReference type="OrthoDB" id="2985014at2759"/>
<keyword evidence="1" id="KW-0732">Signal</keyword>
<reference evidence="2 3" key="1">
    <citation type="submission" date="2016-05" db="EMBL/GenBank/DDBJ databases">
        <title>A degradative enzymes factory behind the ericoid mycorrhizal symbiosis.</title>
        <authorList>
            <consortium name="DOE Joint Genome Institute"/>
            <person name="Martino E."/>
            <person name="Morin E."/>
            <person name="Grelet G."/>
            <person name="Kuo A."/>
            <person name="Kohler A."/>
            <person name="Daghino S."/>
            <person name="Barry K."/>
            <person name="Choi C."/>
            <person name="Cichocki N."/>
            <person name="Clum A."/>
            <person name="Copeland A."/>
            <person name="Hainaut M."/>
            <person name="Haridas S."/>
            <person name="Labutti K."/>
            <person name="Lindquist E."/>
            <person name="Lipzen A."/>
            <person name="Khouja H.-R."/>
            <person name="Murat C."/>
            <person name="Ohm R."/>
            <person name="Olson A."/>
            <person name="Spatafora J."/>
            <person name="Veneault-Fourrey C."/>
            <person name="Henrissat B."/>
            <person name="Grigoriev I."/>
            <person name="Martin F."/>
            <person name="Perotto S."/>
        </authorList>
    </citation>
    <scope>NUCLEOTIDE SEQUENCE [LARGE SCALE GENOMIC DNA]</scope>
    <source>
        <strain evidence="2 3">UAMH 7357</strain>
    </source>
</reference>
<dbReference type="PROSITE" id="PS51257">
    <property type="entry name" value="PROKAR_LIPOPROTEIN"/>
    <property type="match status" value="1"/>
</dbReference>
<gene>
    <name evidence="2" type="ORF">NA56DRAFT_570131</name>
</gene>
<evidence type="ECO:0000256" key="1">
    <source>
        <dbReference type="SAM" id="SignalP"/>
    </source>
</evidence>
<protein>
    <recommendedName>
        <fullName evidence="4">Major facilitator superfamily (MFS) profile domain-containing protein</fullName>
    </recommendedName>
</protein>
<dbReference type="EMBL" id="KZ613477">
    <property type="protein sequence ID" value="PMD22536.1"/>
    <property type="molecule type" value="Genomic_DNA"/>
</dbReference>
<name>A0A2J6Q8C3_9HELO</name>
<organism evidence="2 3">
    <name type="scientific">Hyaloscypha hepaticicola</name>
    <dbReference type="NCBI Taxonomy" id="2082293"/>
    <lineage>
        <taxon>Eukaryota</taxon>
        <taxon>Fungi</taxon>
        <taxon>Dikarya</taxon>
        <taxon>Ascomycota</taxon>
        <taxon>Pezizomycotina</taxon>
        <taxon>Leotiomycetes</taxon>
        <taxon>Helotiales</taxon>
        <taxon>Hyaloscyphaceae</taxon>
        <taxon>Hyaloscypha</taxon>
    </lineage>
</organism>
<feature type="chain" id="PRO_5014347323" description="Major facilitator superfamily (MFS) profile domain-containing protein" evidence="1">
    <location>
        <begin position="18"/>
        <end position="55"/>
    </location>
</feature>
<evidence type="ECO:0000313" key="2">
    <source>
        <dbReference type="EMBL" id="PMD22536.1"/>
    </source>
</evidence>
<evidence type="ECO:0008006" key="4">
    <source>
        <dbReference type="Google" id="ProtNLM"/>
    </source>
</evidence>
<dbReference type="Proteomes" id="UP000235672">
    <property type="component" value="Unassembled WGS sequence"/>
</dbReference>